<dbReference type="InterPro" id="IPR003593">
    <property type="entry name" value="AAA+_ATPase"/>
</dbReference>
<dbReference type="InterPro" id="IPR013611">
    <property type="entry name" value="Transp-assoc_OB_typ2"/>
</dbReference>
<dbReference type="EMBL" id="CP044222">
    <property type="protein sequence ID" value="QEW06811.1"/>
    <property type="molecule type" value="Genomic_DNA"/>
</dbReference>
<sequence length="360" mass="40293">MNSQQMVTGAIQIEDPAIDTRDIQIQALHLNKRYRRDDALAVNDLSFTLHKGEILALLGPSGCGKTTTLRMIAGFEQADSGQIFLQGREVTHLTPQQRKIGIVFQDYALFPHMTIEQNVMFAMRDTPKGERADKATSWLELMRLDTLRQRYPNELSGGQQQRVALARTLAAEPELVLLDEPFSNLDASLRESTRNEMRALFKRSGTTVILVTHDQAEALTFADKVGVMNQGFLVQTDTPQQVYQHPANAFVARFLGHTNLLYGDALDGFVNTPLGQLQVEKSLQGQVQMSVRPEDLHLSPAPRCDAAARVISREFRGHDYFYTLERDGVQYCVIAPRHQNFEVGSWVNINVLRGGSVLSG</sequence>
<dbReference type="InterPro" id="IPR008995">
    <property type="entry name" value="Mo/tungstate-bd_C_term_dom"/>
</dbReference>
<dbReference type="PROSITE" id="PS00211">
    <property type="entry name" value="ABC_TRANSPORTER_1"/>
    <property type="match status" value="1"/>
</dbReference>
<protein>
    <submittedName>
        <fullName evidence="5">ABC transporter ATP-binding protein</fullName>
    </submittedName>
</protein>
<dbReference type="InterPro" id="IPR003439">
    <property type="entry name" value="ABC_transporter-like_ATP-bd"/>
</dbReference>
<dbReference type="GO" id="GO:0022857">
    <property type="term" value="F:transmembrane transporter activity"/>
    <property type="evidence" value="ECO:0007669"/>
    <property type="project" value="InterPro"/>
</dbReference>
<accession>A0A5J6LF36</accession>
<evidence type="ECO:0000259" key="4">
    <source>
        <dbReference type="PROSITE" id="PS50893"/>
    </source>
</evidence>
<dbReference type="SMART" id="SM00382">
    <property type="entry name" value="AAA"/>
    <property type="match status" value="1"/>
</dbReference>
<dbReference type="FunFam" id="3.40.50.300:FF:000425">
    <property type="entry name" value="Probable ABC transporter, ATP-binding subunit"/>
    <property type="match status" value="1"/>
</dbReference>
<dbReference type="GO" id="GO:0016887">
    <property type="term" value="F:ATP hydrolysis activity"/>
    <property type="evidence" value="ECO:0007669"/>
    <property type="project" value="InterPro"/>
</dbReference>
<dbReference type="RefSeq" id="WP_151055613.1">
    <property type="nucleotide sequence ID" value="NZ_CP044222.1"/>
</dbReference>
<evidence type="ECO:0000256" key="3">
    <source>
        <dbReference type="ARBA" id="ARBA00022840"/>
    </source>
</evidence>
<dbReference type="AlphaFoldDB" id="A0A5J6LF36"/>
<dbReference type="Pfam" id="PF08402">
    <property type="entry name" value="TOBE_2"/>
    <property type="match status" value="1"/>
</dbReference>
<dbReference type="Gene3D" id="2.40.50.100">
    <property type="match status" value="1"/>
</dbReference>
<dbReference type="KEGG" id="nik:F5I99_10020"/>
<dbReference type="Pfam" id="PF00005">
    <property type="entry name" value="ABC_tran"/>
    <property type="match status" value="1"/>
</dbReference>
<dbReference type="InterPro" id="IPR050093">
    <property type="entry name" value="ABC_SmlMolc_Importer"/>
</dbReference>
<keyword evidence="2" id="KW-0547">Nucleotide-binding</keyword>
<dbReference type="PANTHER" id="PTHR42781:SF4">
    <property type="entry name" value="SPERMIDINE_PUTRESCINE IMPORT ATP-BINDING PROTEIN POTA"/>
    <property type="match status" value="1"/>
</dbReference>
<dbReference type="SUPFAM" id="SSF52540">
    <property type="entry name" value="P-loop containing nucleoside triphosphate hydrolases"/>
    <property type="match status" value="1"/>
</dbReference>
<dbReference type="Proteomes" id="UP000325606">
    <property type="component" value="Chromosome"/>
</dbReference>
<dbReference type="Gene3D" id="3.40.50.300">
    <property type="entry name" value="P-loop containing nucleotide triphosphate hydrolases"/>
    <property type="match status" value="1"/>
</dbReference>
<dbReference type="PANTHER" id="PTHR42781">
    <property type="entry name" value="SPERMIDINE/PUTRESCINE IMPORT ATP-BINDING PROTEIN POTA"/>
    <property type="match status" value="1"/>
</dbReference>
<dbReference type="InterPro" id="IPR017871">
    <property type="entry name" value="ABC_transporter-like_CS"/>
</dbReference>
<evidence type="ECO:0000313" key="6">
    <source>
        <dbReference type="Proteomes" id="UP000325606"/>
    </source>
</evidence>
<dbReference type="InterPro" id="IPR027417">
    <property type="entry name" value="P-loop_NTPase"/>
</dbReference>
<dbReference type="PROSITE" id="PS50893">
    <property type="entry name" value="ABC_TRANSPORTER_2"/>
    <property type="match status" value="1"/>
</dbReference>
<proteinExistence type="predicted"/>
<dbReference type="SUPFAM" id="SSF50331">
    <property type="entry name" value="MOP-like"/>
    <property type="match status" value="1"/>
</dbReference>
<feature type="domain" description="ABC transporter" evidence="4">
    <location>
        <begin position="25"/>
        <end position="255"/>
    </location>
</feature>
<evidence type="ECO:0000256" key="1">
    <source>
        <dbReference type="ARBA" id="ARBA00022448"/>
    </source>
</evidence>
<evidence type="ECO:0000256" key="2">
    <source>
        <dbReference type="ARBA" id="ARBA00022741"/>
    </source>
</evidence>
<dbReference type="GO" id="GO:0043190">
    <property type="term" value="C:ATP-binding cassette (ABC) transporter complex"/>
    <property type="evidence" value="ECO:0007669"/>
    <property type="project" value="InterPro"/>
</dbReference>
<gene>
    <name evidence="5" type="ORF">F5I99_10020</name>
</gene>
<reference evidence="5 6" key="1">
    <citation type="submission" date="2019-09" db="EMBL/GenBank/DDBJ databases">
        <title>Nitrincola iocasae sp. nov., a bacterium isolated from the sediment collected at a cold seep field in South China Sea.</title>
        <authorList>
            <person name="Zhang H."/>
            <person name="Wang H."/>
            <person name="Li C."/>
        </authorList>
    </citation>
    <scope>NUCLEOTIDE SEQUENCE [LARGE SCALE GENOMIC DNA]</scope>
    <source>
        <strain evidence="5 6">KXZD1103</strain>
    </source>
</reference>
<organism evidence="5 6">
    <name type="scientific">Nitrincola iocasae</name>
    <dbReference type="NCBI Taxonomy" id="2614693"/>
    <lineage>
        <taxon>Bacteria</taxon>
        <taxon>Pseudomonadati</taxon>
        <taxon>Pseudomonadota</taxon>
        <taxon>Gammaproteobacteria</taxon>
        <taxon>Oceanospirillales</taxon>
        <taxon>Oceanospirillaceae</taxon>
        <taxon>Nitrincola</taxon>
    </lineage>
</organism>
<name>A0A5J6LF36_9GAMM</name>
<keyword evidence="1" id="KW-0813">Transport</keyword>
<keyword evidence="6" id="KW-1185">Reference proteome</keyword>
<keyword evidence="3 5" id="KW-0067">ATP-binding</keyword>
<dbReference type="GO" id="GO:0015697">
    <property type="term" value="P:quaternary ammonium group transport"/>
    <property type="evidence" value="ECO:0007669"/>
    <property type="project" value="UniProtKB-ARBA"/>
</dbReference>
<evidence type="ECO:0000313" key="5">
    <source>
        <dbReference type="EMBL" id="QEW06811.1"/>
    </source>
</evidence>
<dbReference type="GO" id="GO:0005524">
    <property type="term" value="F:ATP binding"/>
    <property type="evidence" value="ECO:0007669"/>
    <property type="project" value="UniProtKB-KW"/>
</dbReference>